<accession>A0ABW4XE74</accession>
<keyword evidence="2" id="KW-1185">Reference proteome</keyword>
<dbReference type="Proteomes" id="UP001597402">
    <property type="component" value="Unassembled WGS sequence"/>
</dbReference>
<dbReference type="InterPro" id="IPR024992">
    <property type="entry name" value="DUF3891"/>
</dbReference>
<reference evidence="2" key="1">
    <citation type="journal article" date="2019" name="Int. J. Syst. Evol. Microbiol.">
        <title>The Global Catalogue of Microorganisms (GCM) 10K type strain sequencing project: providing services to taxonomists for standard genome sequencing and annotation.</title>
        <authorList>
            <consortium name="The Broad Institute Genomics Platform"/>
            <consortium name="The Broad Institute Genome Sequencing Center for Infectious Disease"/>
            <person name="Wu L."/>
            <person name="Ma J."/>
        </authorList>
    </citation>
    <scope>NUCLEOTIDE SEQUENCE [LARGE SCALE GENOMIC DNA]</scope>
    <source>
        <strain evidence="2">JCM 3338</strain>
    </source>
</reference>
<gene>
    <name evidence="1" type="ORF">ACFSHS_15425</name>
</gene>
<sequence>MIVTRRGGALRLVQQVEHGRVAGELAAAWGNGTFSAPTPLGPVRTAAARHDDGWRAWDARVLFDEAERRPLHFTDIDAGEHIRLYRQGVERVSLADVYAGVLVGMHWTGLYRGRWSAPGAAARVGRSEEDRRLQDEVVAEEERRWIDAKQRAWTENRPRALFETELWHNYELLQLWDLLSLYLAVTPADEEGPGSAPVPWGPQLRRVEHAVEDVLLPAVGTRPGGPRIAVTAAVRSPGEVTLSPFPFRAPVEVQVEHTVVPDRPWSSAEVAERVRTTPTDAVAWRLVPSPQEAP</sequence>
<dbReference type="EMBL" id="JBHUHP010000015">
    <property type="protein sequence ID" value="MFD2092965.1"/>
    <property type="molecule type" value="Genomic_DNA"/>
</dbReference>
<name>A0ABW4XE74_9ACTN</name>
<comment type="caution">
    <text evidence="1">The sequence shown here is derived from an EMBL/GenBank/DDBJ whole genome shotgun (WGS) entry which is preliminary data.</text>
</comment>
<proteinExistence type="predicted"/>
<evidence type="ECO:0000313" key="2">
    <source>
        <dbReference type="Proteomes" id="UP001597402"/>
    </source>
</evidence>
<evidence type="ECO:0000313" key="1">
    <source>
        <dbReference type="EMBL" id="MFD2092965.1"/>
    </source>
</evidence>
<organism evidence="1 2">
    <name type="scientific">Blastococcus deserti</name>
    <dbReference type="NCBI Taxonomy" id="2259033"/>
    <lineage>
        <taxon>Bacteria</taxon>
        <taxon>Bacillati</taxon>
        <taxon>Actinomycetota</taxon>
        <taxon>Actinomycetes</taxon>
        <taxon>Geodermatophilales</taxon>
        <taxon>Geodermatophilaceae</taxon>
        <taxon>Blastococcus</taxon>
    </lineage>
</organism>
<protein>
    <submittedName>
        <fullName evidence="1">DUF3891 family protein</fullName>
    </submittedName>
</protein>
<dbReference type="Pfam" id="PF13030">
    <property type="entry name" value="DUF3891"/>
    <property type="match status" value="1"/>
</dbReference>